<name>A0A9D4UL20_ADICA</name>
<dbReference type="FunFam" id="1.25.40.10:FF:000285">
    <property type="entry name" value="Pentatricopeptide repeat-containing protein, chloroplastic"/>
    <property type="match status" value="3"/>
</dbReference>
<dbReference type="FunFam" id="1.25.40.10:FF:000031">
    <property type="entry name" value="Pentatricopeptide repeat-containing protein mitochondrial"/>
    <property type="match status" value="3"/>
</dbReference>
<dbReference type="GO" id="GO:0009451">
    <property type="term" value="P:RNA modification"/>
    <property type="evidence" value="ECO:0007669"/>
    <property type="project" value="InterPro"/>
</dbReference>
<dbReference type="AlphaFoldDB" id="A0A9D4UL20"/>
<dbReference type="PROSITE" id="PS51375">
    <property type="entry name" value="PPR"/>
    <property type="match status" value="10"/>
</dbReference>
<proteinExistence type="inferred from homology"/>
<dbReference type="GO" id="GO:0048731">
    <property type="term" value="P:system development"/>
    <property type="evidence" value="ECO:0007669"/>
    <property type="project" value="UniProtKB-ARBA"/>
</dbReference>
<keyword evidence="1" id="KW-0677">Repeat</keyword>
<protein>
    <recommendedName>
        <fullName evidence="6">Pentatricopeptide repeat-containing protein</fullName>
    </recommendedName>
</protein>
<feature type="repeat" description="PPR" evidence="3">
    <location>
        <begin position="134"/>
        <end position="168"/>
    </location>
</feature>
<dbReference type="InterPro" id="IPR002885">
    <property type="entry name" value="PPR_rpt"/>
</dbReference>
<comment type="caution">
    <text evidence="4">The sequence shown here is derived from an EMBL/GenBank/DDBJ whole genome shotgun (WGS) entry which is preliminary data.</text>
</comment>
<feature type="repeat" description="PPR" evidence="3">
    <location>
        <begin position="440"/>
        <end position="474"/>
    </location>
</feature>
<feature type="repeat" description="PPR" evidence="3">
    <location>
        <begin position="338"/>
        <end position="372"/>
    </location>
</feature>
<feature type="repeat" description="PPR" evidence="3">
    <location>
        <begin position="644"/>
        <end position="678"/>
    </location>
</feature>
<evidence type="ECO:0000313" key="5">
    <source>
        <dbReference type="Proteomes" id="UP000886520"/>
    </source>
</evidence>
<sequence length="1262" mass="136832">MISEVALSCITQAGRTHTWADGGQNSPTLKKNLRIDAMKHGEADFPTISAGSRHTEAAPKLHHDVTERVALIDSIKSCGKHGNLLTGSKIHAEILKKGLLQDDVPLGNALLSMYFKCGAFEEAQGTFDQLPAHNVVTWNALIAGYAQHGFGREALSCFQRMQEEGLSPNAVTFICIFKACGSIPALQKGEEIHAEVDKQRLLEKDIMLGTALVDMYAKCGALAKALKAFDDLPRRNVVSWNVLIAGYAQQGHVEKALTCFGRMRDEGILPNTTTLISLLRACGSIEASEKGDEIVAEISRQGLLDKDDMIGTAVVDMYAKCGACVKAQGIFDKLQVRSVLSWNALIAGYAQNGLVDEAMRWLEHMQNEGLSPNSATYTCILKACSNSRDLAKGEEIHAKADRERLLERDNALATALIDMYAKCGALDRAQNVFDKYSSQDVVMWNALIAGYVQHGLVDKALSCFEQMQADGLSPDAVTFICILKACGSVGATKKGEEIHTELKKQGLLRGNTMLSTALVDMYAKCGALAKAQRVFDKLLTWNVVTWNSLICGYAQHGHGHEALRCFEQMRDEGFIPDAITFVCSLKACGSIKLTSKGEEIHAEVSRNGLLERDVVVGNAVVDMYAKCGALEKAQGVVDKLAVRDVITWNALISGYVEQGFGERALNCFAKLQAEGLFPNSVTFICILKACGSIGAIQKGEEIHAEVCKQGLLENDSMLQTALVDMYAKCGALGKAQEVFDTLPTRTVVTWNALIAGYAEHGPVDEALCCLSQMRSEGNFPDLVTFICILKACGSLRALEKGKEIHAEVEMQGLLINSDVLATALVDMYAKCGALKKAQGVFDGLLVRTTITWNVLIAGYAQHGLSNEALNCFKRMRDGGVSPNAATYSCILSVCGSIRAAEKGAEIHTEVAKQGLLDEDNGIGSAVVDMYAKCGLVPKAEEVFVKLPFRSVVTWNALISGYVQQGLWDKALTCCTHMHAAGISPDSVTYICLFQACGSIGAVIKGEELHRQVDKCGLMEKDNLLGTALVDMYAKCGKLQKAQEVFNNLPARSVATWTALMGGYAQVGKVAAVFSSFNEMIREERKPDAIIFIILLTTCSHAGLVEEGLMYFDTMSSVFSIVPSTEHSACLVDIFSRAGLFSSALNVIERAPHADCLLLWLTLLGACQNCANVELGRWIFGRIVQLDARFSAAYVGMSNLYAAAGMPDESDEIKVVRVGDNMCNDSLSFASSMSKTEKHDIRIKFPSNIQILKDGKCVSDGHY</sequence>
<dbReference type="FunFam" id="1.25.40.10:FF:000158">
    <property type="entry name" value="pentatricopeptide repeat-containing protein At2g33680"/>
    <property type="match status" value="1"/>
</dbReference>
<feature type="repeat" description="PPR" evidence="3">
    <location>
        <begin position="848"/>
        <end position="882"/>
    </location>
</feature>
<evidence type="ECO:0000256" key="3">
    <source>
        <dbReference type="PROSITE-ProRule" id="PRU00708"/>
    </source>
</evidence>
<dbReference type="EMBL" id="JABFUD020000015">
    <property type="protein sequence ID" value="KAI5069870.1"/>
    <property type="molecule type" value="Genomic_DNA"/>
</dbReference>
<dbReference type="Proteomes" id="UP000886520">
    <property type="component" value="Chromosome 15"/>
</dbReference>
<organism evidence="4 5">
    <name type="scientific">Adiantum capillus-veneris</name>
    <name type="common">Maidenhair fern</name>
    <dbReference type="NCBI Taxonomy" id="13818"/>
    <lineage>
        <taxon>Eukaryota</taxon>
        <taxon>Viridiplantae</taxon>
        <taxon>Streptophyta</taxon>
        <taxon>Embryophyta</taxon>
        <taxon>Tracheophyta</taxon>
        <taxon>Polypodiopsida</taxon>
        <taxon>Polypodiidae</taxon>
        <taxon>Polypodiales</taxon>
        <taxon>Pteridineae</taxon>
        <taxon>Pteridaceae</taxon>
        <taxon>Vittarioideae</taxon>
        <taxon>Adiantum</taxon>
    </lineage>
</organism>
<evidence type="ECO:0000313" key="4">
    <source>
        <dbReference type="EMBL" id="KAI5069870.1"/>
    </source>
</evidence>
<dbReference type="FunFam" id="1.25.40.10:FF:000144">
    <property type="entry name" value="Pentatricopeptide repeat-containing protein, mitochondrial"/>
    <property type="match status" value="2"/>
</dbReference>
<feature type="repeat" description="PPR" evidence="3">
    <location>
        <begin position="542"/>
        <end position="576"/>
    </location>
</feature>
<dbReference type="NCBIfam" id="TIGR00756">
    <property type="entry name" value="PPR"/>
    <property type="match status" value="10"/>
</dbReference>
<dbReference type="SUPFAM" id="SSF48452">
    <property type="entry name" value="TPR-like"/>
    <property type="match status" value="1"/>
</dbReference>
<evidence type="ECO:0008006" key="6">
    <source>
        <dbReference type="Google" id="ProtNLM"/>
    </source>
</evidence>
<keyword evidence="5" id="KW-1185">Reference proteome</keyword>
<feature type="repeat" description="PPR" evidence="3">
    <location>
        <begin position="950"/>
        <end position="984"/>
    </location>
</feature>
<feature type="repeat" description="PPR" evidence="3">
    <location>
        <begin position="236"/>
        <end position="270"/>
    </location>
</feature>
<dbReference type="Pfam" id="PF13041">
    <property type="entry name" value="PPR_2"/>
    <property type="match status" value="10"/>
</dbReference>
<comment type="similarity">
    <text evidence="2">Belongs to the PPR family. PCMP-E subfamily.</text>
</comment>
<evidence type="ECO:0000256" key="2">
    <source>
        <dbReference type="ARBA" id="ARBA00061659"/>
    </source>
</evidence>
<dbReference type="Gene3D" id="1.25.40.10">
    <property type="entry name" value="Tetratricopeptide repeat domain"/>
    <property type="match status" value="9"/>
</dbReference>
<dbReference type="OrthoDB" id="1935272at2759"/>
<reference evidence="4" key="1">
    <citation type="submission" date="2021-01" db="EMBL/GenBank/DDBJ databases">
        <title>Adiantum capillus-veneris genome.</title>
        <authorList>
            <person name="Fang Y."/>
            <person name="Liao Q."/>
        </authorList>
    </citation>
    <scope>NUCLEOTIDE SEQUENCE</scope>
    <source>
        <strain evidence="4">H3</strain>
        <tissue evidence="4">Leaf</tissue>
    </source>
</reference>
<gene>
    <name evidence="4" type="ORF">GOP47_0016171</name>
</gene>
<dbReference type="PANTHER" id="PTHR24015">
    <property type="entry name" value="OS07G0578800 PROTEIN-RELATED"/>
    <property type="match status" value="1"/>
</dbReference>
<dbReference type="FunFam" id="1.25.40.10:FF:000205">
    <property type="entry name" value="Pentatricopeptide repeat-containing protein, mitochondrial"/>
    <property type="match status" value="1"/>
</dbReference>
<feature type="repeat" description="PPR" evidence="3">
    <location>
        <begin position="746"/>
        <end position="780"/>
    </location>
</feature>
<accession>A0A9D4UL20</accession>
<dbReference type="GO" id="GO:0005739">
    <property type="term" value="C:mitochondrion"/>
    <property type="evidence" value="ECO:0007669"/>
    <property type="project" value="UniProtKB-ARBA"/>
</dbReference>
<dbReference type="Pfam" id="PF01535">
    <property type="entry name" value="PPR"/>
    <property type="match status" value="4"/>
</dbReference>
<dbReference type="GO" id="GO:0003723">
    <property type="term" value="F:RNA binding"/>
    <property type="evidence" value="ECO:0007669"/>
    <property type="project" value="InterPro"/>
</dbReference>
<dbReference type="InterPro" id="IPR011990">
    <property type="entry name" value="TPR-like_helical_dom_sf"/>
</dbReference>
<evidence type="ECO:0000256" key="1">
    <source>
        <dbReference type="ARBA" id="ARBA00022737"/>
    </source>
</evidence>
<dbReference type="PANTHER" id="PTHR24015:SF548">
    <property type="entry name" value="OS08G0340900 PROTEIN"/>
    <property type="match status" value="1"/>
</dbReference>
<dbReference type="InterPro" id="IPR046960">
    <property type="entry name" value="PPR_At4g14850-like_plant"/>
</dbReference>
<feature type="repeat" description="PPR" evidence="3">
    <location>
        <begin position="1052"/>
        <end position="1086"/>
    </location>
</feature>